<gene>
    <name evidence="1" type="ORF">FRUB_08849</name>
</gene>
<accession>A0A225DG06</accession>
<dbReference type="EMBL" id="NIDE01000017">
    <property type="protein sequence ID" value="OWK36286.1"/>
    <property type="molecule type" value="Genomic_DNA"/>
</dbReference>
<evidence type="ECO:0000313" key="2">
    <source>
        <dbReference type="Proteomes" id="UP000214646"/>
    </source>
</evidence>
<evidence type="ECO:0000313" key="1">
    <source>
        <dbReference type="EMBL" id="OWK36286.1"/>
    </source>
</evidence>
<keyword evidence="2" id="KW-1185">Reference proteome</keyword>
<comment type="caution">
    <text evidence="1">The sequence shown here is derived from an EMBL/GenBank/DDBJ whole genome shotgun (WGS) entry which is preliminary data.</text>
</comment>
<dbReference type="OrthoDB" id="3078781at2"/>
<sequence>MSKPASLSFSEFLQNKAKSYEVEAGKNGEIIHEWQDAVAKLFVELRIWLASSDPTGVLQISERKIEVKEPRLGRYEAPCLDIRAFGKWIGIIPKARKTIKLALPPQSGAPERATGRIDITDEVRRCVLYRFSNESGDAWFIEDASSEDPQELTQQNFEEALMSYFQ</sequence>
<dbReference type="Proteomes" id="UP000214646">
    <property type="component" value="Unassembled WGS sequence"/>
</dbReference>
<dbReference type="AlphaFoldDB" id="A0A225DG06"/>
<name>A0A225DG06_9BACT</name>
<dbReference type="RefSeq" id="WP_088259317.1">
    <property type="nucleotide sequence ID" value="NZ_NIDE01000017.1"/>
</dbReference>
<protein>
    <submittedName>
        <fullName evidence="1">Uncharacterized protein</fullName>
    </submittedName>
</protein>
<reference evidence="2" key="1">
    <citation type="submission" date="2017-06" db="EMBL/GenBank/DDBJ databases">
        <title>Genome analysis of Fimbriiglobus ruber SP5, the first member of the order Planctomycetales with confirmed chitinolytic capability.</title>
        <authorList>
            <person name="Ravin N.V."/>
            <person name="Rakitin A.L."/>
            <person name="Ivanova A.A."/>
            <person name="Beletsky A.V."/>
            <person name="Kulichevskaya I.S."/>
            <person name="Mardanov A.V."/>
            <person name="Dedysh S.N."/>
        </authorList>
    </citation>
    <scope>NUCLEOTIDE SEQUENCE [LARGE SCALE GENOMIC DNA]</scope>
    <source>
        <strain evidence="2">SP5</strain>
    </source>
</reference>
<organism evidence="1 2">
    <name type="scientific">Fimbriiglobus ruber</name>
    <dbReference type="NCBI Taxonomy" id="1908690"/>
    <lineage>
        <taxon>Bacteria</taxon>
        <taxon>Pseudomonadati</taxon>
        <taxon>Planctomycetota</taxon>
        <taxon>Planctomycetia</taxon>
        <taxon>Gemmatales</taxon>
        <taxon>Gemmataceae</taxon>
        <taxon>Fimbriiglobus</taxon>
    </lineage>
</organism>
<proteinExistence type="predicted"/>